<dbReference type="RefSeq" id="WP_079489794.1">
    <property type="nucleotide sequence ID" value="NZ_FUZT01000002.1"/>
</dbReference>
<sequence length="206" mass="23573">MNSKTKKIINGMLVGTMVFSMVGLAFADNQLDAVDSTKFTKNKLGIQQRQDRFKSILDQIIEKGILTEEQADHISQKLAENKSQIQKLTFEEMKVKLEEKVSNGEITQEKANEILKRMESKGDKAGRKKADDTETRESLTLEKIKTKLEDKVANGEITQEKADQILKRVEDRKVNIDLRLNAIFSPFVEDETITQEQLNKIIELFK</sequence>
<proteinExistence type="predicted"/>
<gene>
    <name evidence="3" type="ORF">SAMN02194393_00982</name>
</gene>
<evidence type="ECO:0000313" key="4">
    <source>
        <dbReference type="Proteomes" id="UP000190285"/>
    </source>
</evidence>
<reference evidence="4" key="1">
    <citation type="submission" date="2017-02" db="EMBL/GenBank/DDBJ databases">
        <authorList>
            <person name="Varghese N."/>
            <person name="Submissions S."/>
        </authorList>
    </citation>
    <scope>NUCLEOTIDE SEQUENCE [LARGE SCALE GENOMIC DNA]</scope>
    <source>
        <strain evidence="4">M1</strain>
    </source>
</reference>
<dbReference type="EMBL" id="FUZT01000002">
    <property type="protein sequence ID" value="SKC47398.1"/>
    <property type="molecule type" value="Genomic_DNA"/>
</dbReference>
<keyword evidence="4" id="KW-1185">Reference proteome</keyword>
<dbReference type="Proteomes" id="UP000190285">
    <property type="component" value="Unassembled WGS sequence"/>
</dbReference>
<name>A0A1T5J815_9FIRM</name>
<evidence type="ECO:0000256" key="1">
    <source>
        <dbReference type="SAM" id="SignalP"/>
    </source>
</evidence>
<evidence type="ECO:0000259" key="2">
    <source>
        <dbReference type="PROSITE" id="PS50209"/>
    </source>
</evidence>
<organism evidence="3 4">
    <name type="scientific">Maledivibacter halophilus</name>
    <dbReference type="NCBI Taxonomy" id="36842"/>
    <lineage>
        <taxon>Bacteria</taxon>
        <taxon>Bacillati</taxon>
        <taxon>Bacillota</taxon>
        <taxon>Clostridia</taxon>
        <taxon>Peptostreptococcales</taxon>
        <taxon>Caminicellaceae</taxon>
        <taxon>Maledivibacter</taxon>
    </lineage>
</organism>
<dbReference type="AlphaFoldDB" id="A0A1T5J815"/>
<dbReference type="InterPro" id="IPR001315">
    <property type="entry name" value="CARD"/>
</dbReference>
<dbReference type="PROSITE" id="PS50209">
    <property type="entry name" value="CARD"/>
    <property type="match status" value="1"/>
</dbReference>
<dbReference type="OrthoDB" id="2082696at2"/>
<keyword evidence="1" id="KW-0732">Signal</keyword>
<feature type="chain" id="PRO_5011962067" description="CARD domain-containing protein" evidence="1">
    <location>
        <begin position="28"/>
        <end position="206"/>
    </location>
</feature>
<feature type="domain" description="CARD" evidence="2">
    <location>
        <begin position="31"/>
        <end position="125"/>
    </location>
</feature>
<feature type="signal peptide" evidence="1">
    <location>
        <begin position="1"/>
        <end position="27"/>
    </location>
</feature>
<dbReference type="STRING" id="36842.SAMN02194393_00982"/>
<accession>A0A1T5J815</accession>
<evidence type="ECO:0000313" key="3">
    <source>
        <dbReference type="EMBL" id="SKC47398.1"/>
    </source>
</evidence>
<protein>
    <recommendedName>
        <fullName evidence="2">CARD domain-containing protein</fullName>
    </recommendedName>
</protein>